<feature type="transmembrane region" description="Helical" evidence="1">
    <location>
        <begin position="20"/>
        <end position="38"/>
    </location>
</feature>
<proteinExistence type="predicted"/>
<evidence type="ECO:0000313" key="3">
    <source>
        <dbReference type="Proteomes" id="UP000433089"/>
    </source>
</evidence>
<evidence type="ECO:0000313" key="2">
    <source>
        <dbReference type="EMBL" id="VXB24945.1"/>
    </source>
</evidence>
<evidence type="ECO:0000256" key="1">
    <source>
        <dbReference type="SAM" id="Phobius"/>
    </source>
</evidence>
<keyword evidence="1" id="KW-1133">Transmembrane helix</keyword>
<sequence length="43" mass="5068">MVVIREEGDALTYDKLDERAIGLAVVMMLFIFCWQDSVDKFWI</sequence>
<protein>
    <submittedName>
        <fullName evidence="2">Uncharacterized protein</fullName>
    </submittedName>
</protein>
<keyword evidence="1" id="KW-0472">Membrane</keyword>
<keyword evidence="1" id="KW-0812">Transmembrane</keyword>
<organism evidence="2 3">
    <name type="scientific">Bacillus altitudinis</name>
    <dbReference type="NCBI Taxonomy" id="293387"/>
    <lineage>
        <taxon>Bacteria</taxon>
        <taxon>Bacillati</taxon>
        <taxon>Bacillota</taxon>
        <taxon>Bacilli</taxon>
        <taxon>Bacillales</taxon>
        <taxon>Bacillaceae</taxon>
        <taxon>Bacillus</taxon>
    </lineage>
</organism>
<dbReference type="Proteomes" id="UP000433089">
    <property type="component" value="Unassembled WGS sequence"/>
</dbReference>
<dbReference type="AlphaFoldDB" id="A0A653P6B0"/>
<accession>A0A653P6B0</accession>
<reference evidence="2 3" key="1">
    <citation type="submission" date="2019-10" db="EMBL/GenBank/DDBJ databases">
        <authorList>
            <person name="Karimi E."/>
        </authorList>
    </citation>
    <scope>NUCLEOTIDE SEQUENCE [LARGE SCALE GENOMIC DNA]</scope>
    <source>
        <strain evidence="2">Bacillus sp. 348</strain>
    </source>
</reference>
<name>A0A653P6B0_BACAB</name>
<gene>
    <name evidence="2" type="ORF">BACI348_40283</name>
</gene>
<dbReference type="EMBL" id="CABWLH010000009">
    <property type="protein sequence ID" value="VXB24945.1"/>
    <property type="molecule type" value="Genomic_DNA"/>
</dbReference>